<comment type="caution">
    <text evidence="2">The sequence shown here is derived from an EMBL/GenBank/DDBJ whole genome shotgun (WGS) entry which is preliminary data.</text>
</comment>
<protein>
    <submittedName>
        <fullName evidence="2">Uncharacterized protein</fullName>
    </submittedName>
</protein>
<gene>
    <name evidence="2" type="ORF">H5410_031808</name>
</gene>
<feature type="region of interest" description="Disordered" evidence="1">
    <location>
        <begin position="36"/>
        <end position="74"/>
    </location>
</feature>
<evidence type="ECO:0000256" key="1">
    <source>
        <dbReference type="SAM" id="MobiDB-lite"/>
    </source>
</evidence>
<dbReference type="Proteomes" id="UP000824120">
    <property type="component" value="Chromosome 6"/>
</dbReference>
<feature type="compositionally biased region" description="Basic residues" evidence="1">
    <location>
        <begin position="36"/>
        <end position="54"/>
    </location>
</feature>
<reference evidence="2 3" key="1">
    <citation type="submission" date="2020-09" db="EMBL/GenBank/DDBJ databases">
        <title>De no assembly of potato wild relative species, Solanum commersonii.</title>
        <authorList>
            <person name="Cho K."/>
        </authorList>
    </citation>
    <scope>NUCLEOTIDE SEQUENCE [LARGE SCALE GENOMIC DNA]</scope>
    <source>
        <strain evidence="2">LZ3.2</strain>
        <tissue evidence="2">Leaf</tissue>
    </source>
</reference>
<proteinExistence type="predicted"/>
<organism evidence="2 3">
    <name type="scientific">Solanum commersonii</name>
    <name type="common">Commerson's wild potato</name>
    <name type="synonym">Commerson's nightshade</name>
    <dbReference type="NCBI Taxonomy" id="4109"/>
    <lineage>
        <taxon>Eukaryota</taxon>
        <taxon>Viridiplantae</taxon>
        <taxon>Streptophyta</taxon>
        <taxon>Embryophyta</taxon>
        <taxon>Tracheophyta</taxon>
        <taxon>Spermatophyta</taxon>
        <taxon>Magnoliopsida</taxon>
        <taxon>eudicotyledons</taxon>
        <taxon>Gunneridae</taxon>
        <taxon>Pentapetalae</taxon>
        <taxon>asterids</taxon>
        <taxon>lamiids</taxon>
        <taxon>Solanales</taxon>
        <taxon>Solanaceae</taxon>
        <taxon>Solanoideae</taxon>
        <taxon>Solaneae</taxon>
        <taxon>Solanum</taxon>
    </lineage>
</organism>
<dbReference type="AlphaFoldDB" id="A0A9J5YNG8"/>
<accession>A0A9J5YNG8</accession>
<dbReference type="EMBL" id="JACXVP010000006">
    <property type="protein sequence ID" value="KAG5600438.1"/>
    <property type="molecule type" value="Genomic_DNA"/>
</dbReference>
<name>A0A9J5YNG8_SOLCO</name>
<keyword evidence="3" id="KW-1185">Reference proteome</keyword>
<evidence type="ECO:0000313" key="2">
    <source>
        <dbReference type="EMBL" id="KAG5600438.1"/>
    </source>
</evidence>
<sequence>MRGGNQSQVNVPELETVKNTFEIDIIEEERVKSKKVTKVSKKSPVKREKVRKQVAAKPKPVKGPSRRVQKQSEEKKMTRVEWIEKMEHQKVLNGKVFDYGILTKPGMENLFDAVSIQGWNHIFDPPAPYLCEPEVREFYCKMKLLEGGGITTTVKDVEIRLDEETLGIILGVPTEGIRTIEGCKPSNSFTKSSTKCEDVKTAGLPKKFLKGSYQLLFEFINKVLVPRSEKRTMLLDINLVVAFERIEKFKEFVLPKAFIATTALCFNFEQAIPKSCT</sequence>
<evidence type="ECO:0000313" key="3">
    <source>
        <dbReference type="Proteomes" id="UP000824120"/>
    </source>
</evidence>